<evidence type="ECO:0000256" key="8">
    <source>
        <dbReference type="ARBA" id="ARBA00023128"/>
    </source>
</evidence>
<evidence type="ECO:0008006" key="15">
    <source>
        <dbReference type="Google" id="ProtNLM"/>
    </source>
</evidence>
<evidence type="ECO:0000256" key="9">
    <source>
        <dbReference type="ARBA" id="ARBA00023136"/>
    </source>
</evidence>
<keyword evidence="4 12" id="KW-0812">Transmembrane</keyword>
<dbReference type="GeneID" id="92075277"/>
<comment type="subcellular location">
    <subcellularLocation>
        <location evidence="1">Mitochondrion outer membrane</location>
        <topology evidence="1">Single-pass membrane protein</topology>
    </subcellularLocation>
</comment>
<sequence length="184" mass="20576">MVQTSTIATVSVATVATGLFGYVTMRRQALLLRTPAPTRLPVRRRSPDFRRELRRQERRQQRAEKEEAVASNRAKSKEVHSAVDRALEEGFPSGVNEREGYFMEHVQEGEILAQDPSKTLESALSFYQALKVYPTPGDLISIYDKTVDKRILDVLAEMIAYDKNLDLEGGGASSSEMPPHPGLD</sequence>
<keyword evidence="8 10" id="KW-0496">Mitochondrion</keyword>
<evidence type="ECO:0000256" key="2">
    <source>
        <dbReference type="ARBA" id="ARBA00005792"/>
    </source>
</evidence>
<dbReference type="SUPFAM" id="SSF47157">
    <property type="entry name" value="Mitochondrial import receptor subunit Tom20"/>
    <property type="match status" value="1"/>
</dbReference>
<dbReference type="InterPro" id="IPR002056">
    <property type="entry name" value="MAS20"/>
</dbReference>
<feature type="region of interest" description="Disordered" evidence="11">
    <location>
        <begin position="40"/>
        <end position="82"/>
    </location>
</feature>
<proteinExistence type="inferred from homology"/>
<dbReference type="RefSeq" id="XP_066702077.1">
    <property type="nucleotide sequence ID" value="XM_066842215.1"/>
</dbReference>
<evidence type="ECO:0000256" key="5">
    <source>
        <dbReference type="ARBA" id="ARBA00022787"/>
    </source>
</evidence>
<comment type="caution">
    <text evidence="13">The sequence shown here is derived from an EMBL/GenBank/DDBJ whole genome shotgun (WGS) entry which is preliminary data.</text>
</comment>
<evidence type="ECO:0000256" key="7">
    <source>
        <dbReference type="ARBA" id="ARBA00022989"/>
    </source>
</evidence>
<keyword evidence="6" id="KW-0653">Protein transport</keyword>
<feature type="compositionally biased region" description="Basic and acidic residues" evidence="11">
    <location>
        <begin position="45"/>
        <end position="68"/>
    </location>
</feature>
<dbReference type="Pfam" id="PF02064">
    <property type="entry name" value="MAS20"/>
    <property type="match status" value="1"/>
</dbReference>
<evidence type="ECO:0000313" key="14">
    <source>
        <dbReference type="Proteomes" id="UP001391051"/>
    </source>
</evidence>
<keyword evidence="5 10" id="KW-1000">Mitochondrion outer membrane</keyword>
<dbReference type="PRINTS" id="PR00351">
    <property type="entry name" value="OM20RECEPTOR"/>
</dbReference>
<evidence type="ECO:0000256" key="4">
    <source>
        <dbReference type="ARBA" id="ARBA00022692"/>
    </source>
</evidence>
<dbReference type="Gene3D" id="1.20.960.10">
    <property type="entry name" value="Mitochondrial outer membrane translocase complex, subunit Tom20 domain"/>
    <property type="match status" value="1"/>
</dbReference>
<name>A0ABR1QKI7_9PEZI</name>
<keyword evidence="9 10" id="KW-0472">Membrane</keyword>
<keyword evidence="7 12" id="KW-1133">Transmembrane helix</keyword>
<reference evidence="13 14" key="1">
    <citation type="submission" date="2023-01" db="EMBL/GenBank/DDBJ databases">
        <title>Analysis of 21 Apiospora genomes using comparative genomics revels a genus with tremendous synthesis potential of carbohydrate active enzymes and secondary metabolites.</title>
        <authorList>
            <person name="Sorensen T."/>
        </authorList>
    </citation>
    <scope>NUCLEOTIDE SEQUENCE [LARGE SCALE GENOMIC DNA]</scope>
    <source>
        <strain evidence="13 14">CBS 24483</strain>
    </source>
</reference>
<keyword evidence="3" id="KW-0813">Transport</keyword>
<evidence type="ECO:0000256" key="1">
    <source>
        <dbReference type="ARBA" id="ARBA00004572"/>
    </source>
</evidence>
<gene>
    <name evidence="13" type="ORF">PG986_005993</name>
</gene>
<evidence type="ECO:0000313" key="13">
    <source>
        <dbReference type="EMBL" id="KAK7956771.1"/>
    </source>
</evidence>
<dbReference type="PANTHER" id="PTHR12430:SF0">
    <property type="entry name" value="TRANSLOCASE OF OUTER MITOCHONDRIAL MEMBRANE 20"/>
    <property type="match status" value="1"/>
</dbReference>
<evidence type="ECO:0000256" key="6">
    <source>
        <dbReference type="ARBA" id="ARBA00022927"/>
    </source>
</evidence>
<feature type="transmembrane region" description="Helical" evidence="12">
    <location>
        <begin position="6"/>
        <end position="25"/>
    </location>
</feature>
<evidence type="ECO:0000256" key="12">
    <source>
        <dbReference type="SAM" id="Phobius"/>
    </source>
</evidence>
<comment type="similarity">
    <text evidence="2 10">Belongs to the Tom20 family.</text>
</comment>
<organism evidence="13 14">
    <name type="scientific">Apiospora aurea</name>
    <dbReference type="NCBI Taxonomy" id="335848"/>
    <lineage>
        <taxon>Eukaryota</taxon>
        <taxon>Fungi</taxon>
        <taxon>Dikarya</taxon>
        <taxon>Ascomycota</taxon>
        <taxon>Pezizomycotina</taxon>
        <taxon>Sordariomycetes</taxon>
        <taxon>Xylariomycetidae</taxon>
        <taxon>Amphisphaeriales</taxon>
        <taxon>Apiosporaceae</taxon>
        <taxon>Apiospora</taxon>
    </lineage>
</organism>
<protein>
    <recommendedName>
        <fullName evidence="15">Mitochondrial import receptor subunit TOM20</fullName>
    </recommendedName>
</protein>
<dbReference type="EMBL" id="JAQQWE010000004">
    <property type="protein sequence ID" value="KAK7956771.1"/>
    <property type="molecule type" value="Genomic_DNA"/>
</dbReference>
<dbReference type="PIRSF" id="PIRSF037707">
    <property type="entry name" value="MAS20_rcpt"/>
    <property type="match status" value="1"/>
</dbReference>
<accession>A0ABR1QKI7</accession>
<dbReference type="Proteomes" id="UP001391051">
    <property type="component" value="Unassembled WGS sequence"/>
</dbReference>
<keyword evidence="14" id="KW-1185">Reference proteome</keyword>
<evidence type="ECO:0000256" key="3">
    <source>
        <dbReference type="ARBA" id="ARBA00022448"/>
    </source>
</evidence>
<evidence type="ECO:0000256" key="10">
    <source>
        <dbReference type="PIRNR" id="PIRNR037707"/>
    </source>
</evidence>
<evidence type="ECO:0000256" key="11">
    <source>
        <dbReference type="SAM" id="MobiDB-lite"/>
    </source>
</evidence>
<dbReference type="PANTHER" id="PTHR12430">
    <property type="entry name" value="MITOCHONDRIAL IMPORT RECEPTOR SUBUNIT TOM20"/>
    <property type="match status" value="1"/>
</dbReference>
<dbReference type="InterPro" id="IPR023392">
    <property type="entry name" value="Tom20_dom_sf"/>
</dbReference>